<name>E6W0E1_DESIS</name>
<dbReference type="EC" id="5.4.99.25" evidence="5"/>
<dbReference type="PANTHER" id="PTHR13767">
    <property type="entry name" value="TRNA-PSEUDOURIDINE SYNTHASE"/>
    <property type="match status" value="1"/>
</dbReference>
<dbReference type="GO" id="GO:0003723">
    <property type="term" value="F:RNA binding"/>
    <property type="evidence" value="ECO:0007669"/>
    <property type="project" value="InterPro"/>
</dbReference>
<keyword evidence="3 5" id="KW-0819">tRNA processing</keyword>
<dbReference type="AlphaFoldDB" id="E6W0E1"/>
<dbReference type="GO" id="GO:0031119">
    <property type="term" value="P:tRNA pseudouridine synthesis"/>
    <property type="evidence" value="ECO:0007669"/>
    <property type="project" value="UniProtKB-UniRule"/>
</dbReference>
<accession>E6W0E1</accession>
<gene>
    <name evidence="5" type="primary">truB</name>
    <name evidence="7" type="ordered locus">Selin_1629</name>
</gene>
<dbReference type="GO" id="GO:1990481">
    <property type="term" value="P:mRNA pseudouridine synthesis"/>
    <property type="evidence" value="ECO:0007669"/>
    <property type="project" value="TreeGrafter"/>
</dbReference>
<dbReference type="Pfam" id="PF01509">
    <property type="entry name" value="TruB_N"/>
    <property type="match status" value="1"/>
</dbReference>
<keyword evidence="8" id="KW-1185">Reference proteome</keyword>
<dbReference type="HAMAP" id="MF_01080">
    <property type="entry name" value="TruB_bact"/>
    <property type="match status" value="1"/>
</dbReference>
<dbReference type="EMBL" id="CP002432">
    <property type="protein sequence ID" value="ADU66359.1"/>
    <property type="molecule type" value="Genomic_DNA"/>
</dbReference>
<dbReference type="RefSeq" id="WP_013506239.1">
    <property type="nucleotide sequence ID" value="NC_014836.1"/>
</dbReference>
<feature type="active site" description="Nucleophile" evidence="5">
    <location>
        <position position="39"/>
    </location>
</feature>
<evidence type="ECO:0000313" key="8">
    <source>
        <dbReference type="Proteomes" id="UP000002572"/>
    </source>
</evidence>
<dbReference type="STRING" id="653733.Selin_1629"/>
<feature type="domain" description="Pseudouridine synthase II N-terminal" evidence="6">
    <location>
        <begin position="24"/>
        <end position="172"/>
    </location>
</feature>
<reference evidence="7 8" key="1">
    <citation type="submission" date="2010-12" db="EMBL/GenBank/DDBJ databases">
        <title>Complete sequence of Desulfurispirillum indicum S5.</title>
        <authorList>
            <consortium name="US DOE Joint Genome Institute"/>
            <person name="Lucas S."/>
            <person name="Copeland A."/>
            <person name="Lapidus A."/>
            <person name="Cheng J.-F."/>
            <person name="Goodwin L."/>
            <person name="Pitluck S."/>
            <person name="Chertkov O."/>
            <person name="Held B."/>
            <person name="Detter J.C."/>
            <person name="Han C."/>
            <person name="Tapia R."/>
            <person name="Land M."/>
            <person name="Hauser L."/>
            <person name="Kyrpides N."/>
            <person name="Ivanova N."/>
            <person name="Mikhailova N."/>
            <person name="Haggblom M."/>
            <person name="Rauschenbach I."/>
            <person name="Bini E."/>
            <person name="Woyke T."/>
        </authorList>
    </citation>
    <scope>NUCLEOTIDE SEQUENCE [LARGE SCALE GENOMIC DNA]</scope>
    <source>
        <strain evidence="8">ATCC BAA-1389 / DSM 22839 / S5</strain>
    </source>
</reference>
<evidence type="ECO:0000256" key="2">
    <source>
        <dbReference type="ARBA" id="ARBA00005642"/>
    </source>
</evidence>
<dbReference type="Gene3D" id="3.30.2350.10">
    <property type="entry name" value="Pseudouridine synthase"/>
    <property type="match status" value="1"/>
</dbReference>
<dbReference type="KEGG" id="din:Selin_1629"/>
<keyword evidence="4 5" id="KW-0413">Isomerase</keyword>
<protein>
    <recommendedName>
        <fullName evidence="5">tRNA pseudouridine synthase B</fullName>
        <ecNumber evidence="5">5.4.99.25</ecNumber>
    </recommendedName>
    <alternativeName>
        <fullName evidence="5">tRNA pseudouridine(55) synthase</fullName>
        <shortName evidence="5">Psi55 synthase</shortName>
    </alternativeName>
    <alternativeName>
        <fullName evidence="5">tRNA pseudouridylate synthase</fullName>
    </alternativeName>
    <alternativeName>
        <fullName evidence="5">tRNA-uridine isomerase</fullName>
    </alternativeName>
</protein>
<dbReference type="InterPro" id="IPR014780">
    <property type="entry name" value="tRNA_psdUridine_synth_TruB"/>
</dbReference>
<dbReference type="InParanoid" id="E6W0E1"/>
<dbReference type="NCBIfam" id="TIGR00431">
    <property type="entry name" value="TruB"/>
    <property type="match status" value="1"/>
</dbReference>
<evidence type="ECO:0000256" key="3">
    <source>
        <dbReference type="ARBA" id="ARBA00022694"/>
    </source>
</evidence>
<dbReference type="PANTHER" id="PTHR13767:SF2">
    <property type="entry name" value="PSEUDOURIDYLATE SYNTHASE TRUB1"/>
    <property type="match status" value="1"/>
</dbReference>
<evidence type="ECO:0000256" key="5">
    <source>
        <dbReference type="HAMAP-Rule" id="MF_01080"/>
    </source>
</evidence>
<evidence type="ECO:0000259" key="6">
    <source>
        <dbReference type="Pfam" id="PF01509"/>
    </source>
</evidence>
<evidence type="ECO:0000313" key="7">
    <source>
        <dbReference type="EMBL" id="ADU66359.1"/>
    </source>
</evidence>
<evidence type="ECO:0000256" key="4">
    <source>
        <dbReference type="ARBA" id="ARBA00023235"/>
    </source>
</evidence>
<dbReference type="GO" id="GO:0160148">
    <property type="term" value="F:tRNA pseudouridine(55) synthase activity"/>
    <property type="evidence" value="ECO:0007669"/>
    <property type="project" value="UniProtKB-EC"/>
</dbReference>
<dbReference type="InterPro" id="IPR020103">
    <property type="entry name" value="PsdUridine_synth_cat_dom_sf"/>
</dbReference>
<comment type="function">
    <text evidence="5">Responsible for synthesis of pseudouridine from uracil-55 in the psi GC loop of transfer RNAs.</text>
</comment>
<evidence type="ECO:0000256" key="1">
    <source>
        <dbReference type="ARBA" id="ARBA00000385"/>
    </source>
</evidence>
<dbReference type="Proteomes" id="UP000002572">
    <property type="component" value="Chromosome"/>
</dbReference>
<sequence>MAGAILAVNKPVGPTSHDITHRIKKLLKLPKVGHGGTLDPFASGVLIVVTGSCTKLMSYLSHSHKQYRATLRLGTRTETADTEGQVVETQPVPTLSPQLLEQLSRELTGTVTLQVPAYSAVKIGGKKAYEYARRGESVEMPTRTTTLHSLRLWQEKPDGIEIDVDVSGGTYIRALGEEIARRLGTVGHLCMLQRTRCCGISVQECVSLTDFDPDTPWQHWSIPPARVLADHDMYTADAAVITHLRQGRPLDMSALSRLQKGDLQDNPTAVILDESQNVISIIDVRKNRVLRNI</sequence>
<dbReference type="SUPFAM" id="SSF55120">
    <property type="entry name" value="Pseudouridine synthase"/>
    <property type="match status" value="1"/>
</dbReference>
<comment type="similarity">
    <text evidence="2 5">Belongs to the pseudouridine synthase TruB family. Type 1 subfamily.</text>
</comment>
<dbReference type="CDD" id="cd02573">
    <property type="entry name" value="PseudoU_synth_EcTruB"/>
    <property type="match status" value="1"/>
</dbReference>
<organism evidence="7 8">
    <name type="scientific">Desulfurispirillum indicum (strain ATCC BAA-1389 / DSM 22839 / S5)</name>
    <dbReference type="NCBI Taxonomy" id="653733"/>
    <lineage>
        <taxon>Bacteria</taxon>
        <taxon>Pseudomonadati</taxon>
        <taxon>Chrysiogenota</taxon>
        <taxon>Chrysiogenia</taxon>
        <taxon>Chrysiogenales</taxon>
        <taxon>Chrysiogenaceae</taxon>
        <taxon>Desulfurispirillum</taxon>
    </lineage>
</organism>
<dbReference type="HOGENOM" id="CLU_032087_0_1_0"/>
<dbReference type="InterPro" id="IPR002501">
    <property type="entry name" value="PsdUridine_synth_N"/>
</dbReference>
<proteinExistence type="inferred from homology"/>
<dbReference type="FunCoup" id="E6W0E1">
    <property type="interactions" value="466"/>
</dbReference>
<dbReference type="OrthoDB" id="9802309at2"/>
<comment type="catalytic activity">
    <reaction evidence="1 5">
        <text>uridine(55) in tRNA = pseudouridine(55) in tRNA</text>
        <dbReference type="Rhea" id="RHEA:42532"/>
        <dbReference type="Rhea" id="RHEA-COMP:10101"/>
        <dbReference type="Rhea" id="RHEA-COMP:10102"/>
        <dbReference type="ChEBI" id="CHEBI:65314"/>
        <dbReference type="ChEBI" id="CHEBI:65315"/>
        <dbReference type="EC" id="5.4.99.25"/>
    </reaction>
</comment>
<dbReference type="eggNOG" id="COG0130">
    <property type="taxonomic scope" value="Bacteria"/>
</dbReference>